<protein>
    <submittedName>
        <fullName evidence="6">Pseudouridylate synthase 7 -like protein</fullName>
    </submittedName>
</protein>
<keyword evidence="8" id="KW-1185">Reference proteome</keyword>
<dbReference type="GO" id="GO:0005634">
    <property type="term" value="C:nucleus"/>
    <property type="evidence" value="ECO:0007669"/>
    <property type="project" value="TreeGrafter"/>
</dbReference>
<dbReference type="Gene3D" id="3.30.2350.20">
    <property type="entry name" value="TruD, catalytic domain"/>
    <property type="match status" value="1"/>
</dbReference>
<dbReference type="InterPro" id="IPR011760">
    <property type="entry name" value="PsdUridine_synth_TruD_insert"/>
</dbReference>
<dbReference type="PIRSF" id="PIRSF037016">
    <property type="entry name" value="Pseudouridin_synth_euk_prd"/>
    <property type="match status" value="1"/>
</dbReference>
<comment type="catalytic activity">
    <reaction evidence="4">
        <text>a uridine in tRNA = a pseudouridine in tRNA</text>
        <dbReference type="Rhea" id="RHEA:54572"/>
        <dbReference type="Rhea" id="RHEA-COMP:13339"/>
        <dbReference type="Rhea" id="RHEA-COMP:13934"/>
        <dbReference type="ChEBI" id="CHEBI:65314"/>
        <dbReference type="ChEBI" id="CHEBI:65315"/>
    </reaction>
</comment>
<dbReference type="PANTHER" id="PTHR13326">
    <property type="entry name" value="TRNA PSEUDOURIDINE SYNTHASE D"/>
    <property type="match status" value="1"/>
</dbReference>
<evidence type="ECO:0000256" key="2">
    <source>
        <dbReference type="ARBA" id="ARBA00022694"/>
    </source>
</evidence>
<evidence type="ECO:0000259" key="5">
    <source>
        <dbReference type="PROSITE" id="PS50984"/>
    </source>
</evidence>
<dbReference type="InterPro" id="IPR020119">
    <property type="entry name" value="PsdUridine_synth_TruD_CS"/>
</dbReference>
<dbReference type="InterPro" id="IPR042214">
    <property type="entry name" value="TruD_catalytic"/>
</dbReference>
<sequence>MSQQIKRSKLDPIIDFENGFKLERSVGIEEFLGAHKPFYGILKNRFEDFVVHEIDLDDKEVKLTDLSGPEAILKEKDVNSEKIEAIHQSVEKLIDSNFLDSIESYVSSNYQSQYPEILINDLTKEDRKSIHDFIKVKYPQLESRTESKNDQKIIKVMKNTGHNRRDRKWPSEKPDYVHFVVYKENLETIQIVNELSKLIGSTTKNFTFAGNKDKRAITTQMFSAFRTDPLKIWQSSNSFNRRSRNQATMHVGHFRFSDEPLRLGDLNGNKFEIILRQISSLALDSLSSTRIDEINQNLESIKNNGFINYYGMQRFGSHRIDSHRLGVLILKKEFKSLVKMILCEKPLNRSSSNSFNQNQDQAFNDAIKIWKEERDAGAAYKKLPRKFTNEGSLLRALTKVDPNDFHGALCLGLTRSSRLTYLHAYQSFLWNRISSFRMREYGLKVVVGDLVWDEKLSTNSIIDGNDIDEIIDQESSIDSAIDSSDSNIRSNIPENEIILITEDNINQYTIYDVVIPVIGTLSKLPTNRCRDQIDILLREDGITMENFGSLGKQWCCNGSYRKLLVRPKDFRSEWIEYFDEKKSLILSDLDRINGKKLQDDKKILTSQDGNDRADQKKLSLKIEFILPKSSYATMMIREITKISSINLENKPWHQFLL</sequence>
<evidence type="ECO:0000313" key="6">
    <source>
        <dbReference type="EMBL" id="KAF7491877.1"/>
    </source>
</evidence>
<name>A0A834VBY9_SARSC</name>
<dbReference type="Proteomes" id="UP000070412">
    <property type="component" value="Unassembled WGS sequence"/>
</dbReference>
<dbReference type="PROSITE" id="PS50984">
    <property type="entry name" value="TRUD"/>
    <property type="match status" value="1"/>
</dbReference>
<organism evidence="6">
    <name type="scientific">Sarcoptes scabiei</name>
    <name type="common">Itch mite</name>
    <name type="synonym">Acarus scabiei</name>
    <dbReference type="NCBI Taxonomy" id="52283"/>
    <lineage>
        <taxon>Eukaryota</taxon>
        <taxon>Metazoa</taxon>
        <taxon>Ecdysozoa</taxon>
        <taxon>Arthropoda</taxon>
        <taxon>Chelicerata</taxon>
        <taxon>Arachnida</taxon>
        <taxon>Acari</taxon>
        <taxon>Acariformes</taxon>
        <taxon>Sarcoptiformes</taxon>
        <taxon>Astigmata</taxon>
        <taxon>Psoroptidia</taxon>
        <taxon>Sarcoptoidea</taxon>
        <taxon>Sarcoptidae</taxon>
        <taxon>Sarcoptinae</taxon>
        <taxon>Sarcoptes</taxon>
    </lineage>
</organism>
<evidence type="ECO:0000256" key="3">
    <source>
        <dbReference type="ARBA" id="ARBA00023235"/>
    </source>
</evidence>
<dbReference type="GO" id="GO:0008033">
    <property type="term" value="P:tRNA processing"/>
    <property type="evidence" value="ECO:0007669"/>
    <property type="project" value="UniProtKB-KW"/>
</dbReference>
<dbReference type="SUPFAM" id="SSF55120">
    <property type="entry name" value="Pseudouridine synthase"/>
    <property type="match status" value="1"/>
</dbReference>
<feature type="domain" description="TRUD" evidence="5">
    <location>
        <begin position="305"/>
        <end position="566"/>
    </location>
</feature>
<reference evidence="8" key="1">
    <citation type="journal article" date="2020" name="PLoS Negl. Trop. Dis.">
        <title>High-quality nuclear genome for Sarcoptes scabiei-A critical resource for a neglected parasite.</title>
        <authorList>
            <person name="Korhonen P.K."/>
            <person name="Gasser R.B."/>
            <person name="Ma G."/>
            <person name="Wang T."/>
            <person name="Stroehlein A.J."/>
            <person name="Young N.D."/>
            <person name="Ang C.S."/>
            <person name="Fernando D.D."/>
            <person name="Lu H.C."/>
            <person name="Taylor S."/>
            <person name="Reynolds S.L."/>
            <person name="Mofiz E."/>
            <person name="Najaraj S.H."/>
            <person name="Gowda H."/>
            <person name="Madugundu A."/>
            <person name="Renuse S."/>
            <person name="Holt D."/>
            <person name="Pandey A."/>
            <person name="Papenfuss A.T."/>
            <person name="Fischer K."/>
        </authorList>
    </citation>
    <scope>NUCLEOTIDE SEQUENCE [LARGE SCALE GENOMIC DNA]</scope>
</reference>
<evidence type="ECO:0000256" key="1">
    <source>
        <dbReference type="ARBA" id="ARBA00007953"/>
    </source>
</evidence>
<dbReference type="GO" id="GO:0009982">
    <property type="term" value="F:pseudouridine synthase activity"/>
    <property type="evidence" value="ECO:0007669"/>
    <property type="project" value="InterPro"/>
</dbReference>
<dbReference type="PROSITE" id="PS01268">
    <property type="entry name" value="UPF0024"/>
    <property type="match status" value="1"/>
</dbReference>
<keyword evidence="2" id="KW-0819">tRNA processing</keyword>
<dbReference type="Pfam" id="PF01142">
    <property type="entry name" value="TruD"/>
    <property type="match status" value="1"/>
</dbReference>
<dbReference type="Gene3D" id="1.10.1510.30">
    <property type="match status" value="1"/>
</dbReference>
<comment type="similarity">
    <text evidence="1">Belongs to the pseudouridine synthase TruD family.</text>
</comment>
<dbReference type="PANTHER" id="PTHR13326:SF31">
    <property type="entry name" value="PSEUDOURIDYLATE SYNTHASE 7 HOMOLOG"/>
    <property type="match status" value="1"/>
</dbReference>
<gene>
    <name evidence="6" type="ORF">SSS_7542</name>
</gene>
<dbReference type="GO" id="GO:0001522">
    <property type="term" value="P:pseudouridine synthesis"/>
    <property type="evidence" value="ECO:0007669"/>
    <property type="project" value="InterPro"/>
</dbReference>
<dbReference type="AlphaFoldDB" id="A0A834VBY9"/>
<evidence type="ECO:0000313" key="7">
    <source>
        <dbReference type="EnsemblMetazoa" id="KAF7491877.1"/>
    </source>
</evidence>
<dbReference type="OrthoDB" id="447290at2759"/>
<reference evidence="6" key="2">
    <citation type="submission" date="2020-01" db="EMBL/GenBank/DDBJ databases">
        <authorList>
            <person name="Korhonen P.K.K."/>
            <person name="Guangxu M.G."/>
            <person name="Wang T.W."/>
            <person name="Stroehlein A.J.S."/>
            <person name="Young N.D."/>
            <person name="Ang C.-S.A."/>
            <person name="Fernando D.W.F."/>
            <person name="Lu H.L."/>
            <person name="Taylor S.T."/>
            <person name="Ehtesham M.E.M."/>
            <person name="Najaraj S.H.N."/>
            <person name="Harsha G.H.G."/>
            <person name="Madugundu A.M."/>
            <person name="Renuse S.R."/>
            <person name="Holt D.H."/>
            <person name="Pandey A.P."/>
            <person name="Papenfuss A.P."/>
            <person name="Gasser R.B.G."/>
            <person name="Fischer K.F."/>
        </authorList>
    </citation>
    <scope>NUCLEOTIDE SEQUENCE</scope>
    <source>
        <strain evidence="6">SSS_KF_BRIS2020</strain>
    </source>
</reference>
<evidence type="ECO:0000313" key="8">
    <source>
        <dbReference type="Proteomes" id="UP000070412"/>
    </source>
</evidence>
<dbReference type="CDD" id="cd02576">
    <property type="entry name" value="PseudoU_synth_ScPUS7"/>
    <property type="match status" value="1"/>
</dbReference>
<reference evidence="7" key="3">
    <citation type="submission" date="2022-06" db="UniProtKB">
        <authorList>
            <consortium name="EnsemblMetazoa"/>
        </authorList>
    </citation>
    <scope>IDENTIFICATION</scope>
</reference>
<proteinExistence type="inferred from homology"/>
<dbReference type="InterPro" id="IPR020103">
    <property type="entry name" value="PsdUridine_synth_cat_dom_sf"/>
</dbReference>
<keyword evidence="3" id="KW-0413">Isomerase</keyword>
<dbReference type="InterPro" id="IPR001656">
    <property type="entry name" value="PsdUridine_synth_TruD"/>
</dbReference>
<accession>A0A834VBY9</accession>
<dbReference type="EnsemblMetazoa" id="SSS_7542s_mrna">
    <property type="protein sequence ID" value="KAF7491877.1"/>
    <property type="gene ID" value="SSS_7542"/>
</dbReference>
<dbReference type="NCBIfam" id="TIGR00094">
    <property type="entry name" value="tRNA_TruD_broad"/>
    <property type="match status" value="1"/>
</dbReference>
<dbReference type="GO" id="GO:0003723">
    <property type="term" value="F:RNA binding"/>
    <property type="evidence" value="ECO:0007669"/>
    <property type="project" value="InterPro"/>
</dbReference>
<dbReference type="EMBL" id="WVUK01000058">
    <property type="protein sequence ID" value="KAF7491877.1"/>
    <property type="molecule type" value="Genomic_DNA"/>
</dbReference>
<evidence type="ECO:0000256" key="4">
    <source>
        <dbReference type="ARBA" id="ARBA00036943"/>
    </source>
</evidence>